<comment type="subcellular location">
    <subcellularLocation>
        <location evidence="1">Periplasm</location>
    </subcellularLocation>
</comment>
<dbReference type="AlphaFoldDB" id="A0A495QBS4"/>
<keyword evidence="3 4" id="KW-0732">Signal</keyword>
<dbReference type="PANTHER" id="PTHR30024:SF47">
    <property type="entry name" value="TAURINE-BINDING PERIPLASMIC PROTEIN"/>
    <property type="match status" value="1"/>
</dbReference>
<dbReference type="OrthoDB" id="8892982at2"/>
<proteinExistence type="inferred from homology"/>
<feature type="chain" id="PRO_5019816816" evidence="4">
    <location>
        <begin position="21"/>
        <end position="327"/>
    </location>
</feature>
<evidence type="ECO:0000313" key="6">
    <source>
        <dbReference type="EMBL" id="RKS68944.1"/>
    </source>
</evidence>
<reference evidence="6 7" key="1">
    <citation type="submission" date="2018-10" db="EMBL/GenBank/DDBJ databases">
        <title>Genomic Encyclopedia of Archaeal and Bacterial Type Strains, Phase II (KMG-II): from individual species to whole genera.</title>
        <authorList>
            <person name="Goeker M."/>
        </authorList>
    </citation>
    <scope>NUCLEOTIDE SEQUENCE [LARGE SCALE GENOMIC DNA]</scope>
    <source>
        <strain evidence="6 7">DSM 43383</strain>
    </source>
</reference>
<evidence type="ECO:0000256" key="2">
    <source>
        <dbReference type="ARBA" id="ARBA00010742"/>
    </source>
</evidence>
<name>A0A495QBS4_9ACTN</name>
<organism evidence="6 7">
    <name type="scientific">Actinomadura pelletieri DSM 43383</name>
    <dbReference type="NCBI Taxonomy" id="1120940"/>
    <lineage>
        <taxon>Bacteria</taxon>
        <taxon>Bacillati</taxon>
        <taxon>Actinomycetota</taxon>
        <taxon>Actinomycetes</taxon>
        <taxon>Streptosporangiales</taxon>
        <taxon>Thermomonosporaceae</taxon>
        <taxon>Actinomadura</taxon>
    </lineage>
</organism>
<dbReference type="Gene3D" id="3.40.190.10">
    <property type="entry name" value="Periplasmic binding protein-like II"/>
    <property type="match status" value="2"/>
</dbReference>
<dbReference type="SUPFAM" id="SSF53850">
    <property type="entry name" value="Periplasmic binding protein-like II"/>
    <property type="match status" value="1"/>
</dbReference>
<keyword evidence="7" id="KW-1185">Reference proteome</keyword>
<dbReference type="Pfam" id="PF09084">
    <property type="entry name" value="NMT1"/>
    <property type="match status" value="1"/>
</dbReference>
<evidence type="ECO:0000256" key="4">
    <source>
        <dbReference type="SAM" id="SignalP"/>
    </source>
</evidence>
<dbReference type="Proteomes" id="UP000274601">
    <property type="component" value="Unassembled WGS sequence"/>
</dbReference>
<dbReference type="EMBL" id="RBWU01000007">
    <property type="protein sequence ID" value="RKS68944.1"/>
    <property type="molecule type" value="Genomic_DNA"/>
</dbReference>
<feature type="signal peptide" evidence="4">
    <location>
        <begin position="1"/>
        <end position="20"/>
    </location>
</feature>
<dbReference type="RefSeq" id="WP_121437769.1">
    <property type="nucleotide sequence ID" value="NZ_RBWU01000007.1"/>
</dbReference>
<protein>
    <submittedName>
        <fullName evidence="6">NitT/TauT family transport system substrate-binding protein</fullName>
    </submittedName>
</protein>
<dbReference type="SMART" id="SM00062">
    <property type="entry name" value="PBPb"/>
    <property type="match status" value="1"/>
</dbReference>
<evidence type="ECO:0000256" key="1">
    <source>
        <dbReference type="ARBA" id="ARBA00004418"/>
    </source>
</evidence>
<gene>
    <name evidence="6" type="ORF">BZB76_6082</name>
</gene>
<feature type="domain" description="Solute-binding protein family 3/N-terminal" evidence="5">
    <location>
        <begin position="40"/>
        <end position="268"/>
    </location>
</feature>
<evidence type="ECO:0000313" key="7">
    <source>
        <dbReference type="Proteomes" id="UP000274601"/>
    </source>
</evidence>
<dbReference type="GO" id="GO:0042597">
    <property type="term" value="C:periplasmic space"/>
    <property type="evidence" value="ECO:0007669"/>
    <property type="project" value="UniProtKB-SubCell"/>
</dbReference>
<dbReference type="InterPro" id="IPR015168">
    <property type="entry name" value="SsuA/THI5"/>
</dbReference>
<dbReference type="PANTHER" id="PTHR30024">
    <property type="entry name" value="ALIPHATIC SULFONATES-BINDING PROTEIN-RELATED"/>
    <property type="match status" value="1"/>
</dbReference>
<accession>A0A495QBS4</accession>
<comment type="caution">
    <text evidence="6">The sequence shown here is derived from an EMBL/GenBank/DDBJ whole genome shotgun (WGS) entry which is preliminary data.</text>
</comment>
<dbReference type="PROSITE" id="PS51257">
    <property type="entry name" value="PROKAR_LIPOPROTEIN"/>
    <property type="match status" value="1"/>
</dbReference>
<evidence type="ECO:0000259" key="5">
    <source>
        <dbReference type="SMART" id="SM00062"/>
    </source>
</evidence>
<sequence length="327" mass="34779">MRQSRRLSALVSALALVVAAAGCGGSGDSSSGGKGLEKTTVTVAALPLADNVAVYIAQREKLFEAEGLKVQIKPVQQSTQAIPALIKGEIDVIAGANYVSFLQANDKGTLKLSILAEGASLTSHMMDVLVMPKARIRTPKDLEGKRVAVNILNNVQSLTLNSILTANNVNASRVDYVQVPFPQMAAALEKGDVDAVHLVEPFTSDVEKKLGARVVVDGGAEPVTDLPIAGYVGTQDFTKKNPKTAAAFQRAIFAAQKIATTDRTRVESVLPTYTRIDTKVASVITLPGYPSSLVTNRIQRLVDLMMESRLLTKKPALGAILFRPTTS</sequence>
<comment type="similarity">
    <text evidence="2">Belongs to the bacterial solute-binding protein SsuA/TauA family.</text>
</comment>
<evidence type="ECO:0000256" key="3">
    <source>
        <dbReference type="ARBA" id="ARBA00022729"/>
    </source>
</evidence>
<dbReference type="InterPro" id="IPR001638">
    <property type="entry name" value="Solute-binding_3/MltF_N"/>
</dbReference>